<dbReference type="InterPro" id="IPR018289">
    <property type="entry name" value="MULE_transposase_dom"/>
</dbReference>
<gene>
    <name evidence="3" type="ORF">PVAP13_2NG364803</name>
</gene>
<evidence type="ECO:0008006" key="5">
    <source>
        <dbReference type="Google" id="ProtNLM"/>
    </source>
</evidence>
<evidence type="ECO:0000313" key="3">
    <source>
        <dbReference type="EMBL" id="KAG2635559.1"/>
    </source>
</evidence>
<evidence type="ECO:0000259" key="1">
    <source>
        <dbReference type="Pfam" id="PF03101"/>
    </source>
</evidence>
<evidence type="ECO:0000313" key="4">
    <source>
        <dbReference type="Proteomes" id="UP000823388"/>
    </source>
</evidence>
<accession>A0A8T0VVT3</accession>
<organism evidence="3 4">
    <name type="scientific">Panicum virgatum</name>
    <name type="common">Blackwell switchgrass</name>
    <dbReference type="NCBI Taxonomy" id="38727"/>
    <lineage>
        <taxon>Eukaryota</taxon>
        <taxon>Viridiplantae</taxon>
        <taxon>Streptophyta</taxon>
        <taxon>Embryophyta</taxon>
        <taxon>Tracheophyta</taxon>
        <taxon>Spermatophyta</taxon>
        <taxon>Magnoliopsida</taxon>
        <taxon>Liliopsida</taxon>
        <taxon>Poales</taxon>
        <taxon>Poaceae</taxon>
        <taxon>PACMAD clade</taxon>
        <taxon>Panicoideae</taxon>
        <taxon>Panicodae</taxon>
        <taxon>Paniceae</taxon>
        <taxon>Panicinae</taxon>
        <taxon>Panicum</taxon>
        <taxon>Panicum sect. Hiantes</taxon>
    </lineage>
</organism>
<feature type="domain" description="MULE transposase" evidence="2">
    <location>
        <begin position="244"/>
        <end position="338"/>
    </location>
</feature>
<dbReference type="Proteomes" id="UP000823388">
    <property type="component" value="Chromosome 2N"/>
</dbReference>
<evidence type="ECO:0000259" key="2">
    <source>
        <dbReference type="Pfam" id="PF10551"/>
    </source>
</evidence>
<dbReference type="Pfam" id="PF10551">
    <property type="entry name" value="MULE"/>
    <property type="match status" value="1"/>
</dbReference>
<dbReference type="Pfam" id="PF03101">
    <property type="entry name" value="FAR1"/>
    <property type="match status" value="1"/>
</dbReference>
<dbReference type="AlphaFoldDB" id="A0A8T0VVT3"/>
<dbReference type="PANTHER" id="PTHR47718">
    <property type="entry name" value="OS01G0519700 PROTEIN"/>
    <property type="match status" value="1"/>
</dbReference>
<name>A0A8T0VVT3_PANVG</name>
<feature type="domain" description="FAR1" evidence="1">
    <location>
        <begin position="40"/>
        <end position="133"/>
    </location>
</feature>
<keyword evidence="4" id="KW-1185">Reference proteome</keyword>
<dbReference type="EMBL" id="CM029040">
    <property type="protein sequence ID" value="KAG2635559.1"/>
    <property type="molecule type" value="Genomic_DNA"/>
</dbReference>
<comment type="caution">
    <text evidence="3">The sequence shown here is derived from an EMBL/GenBank/DDBJ whole genome shotgun (WGS) entry which is preliminary data.</text>
</comment>
<dbReference type="PANTHER" id="PTHR47718:SF18">
    <property type="entry name" value="PROTEIN FAR1-RELATED SEQUENCE 5-LIKE"/>
    <property type="match status" value="1"/>
</dbReference>
<dbReference type="InterPro" id="IPR004330">
    <property type="entry name" value="FAR1_DNA_bnd_dom"/>
</dbReference>
<sequence length="657" mass="76562">MESGTPDLVSLFARTNANFYGEHLKPKIGLIFDTLKDVEKFYKSYAHEVGISVRVGQHKKKGNEEILFKRHYCSREGYRKENITNVSDESGKKRKTHNVMETRCGCQAHIVVKLGSDQKYRIVSMVEEHNHGFVSPDKRHLLRSNCRVSERAKSKLFNCHKASIGTSQVYRLLHVSGGGFENVGCIKRDLQNYYRDLRTKIKDADAQMFVAQLERKKEVNPAFFYDFMVDEQGRLDEHSVFGDVVSVDATYTTNQYNMKFVPFTGVNHHLQSVFLGAAFLADEKIESYVWLLATFLKAMGGVAPHLITIDEDASMKATIAQILPNTIHRLCMWHIMEKVPEKVGPSIREDEKFWERLNKCVWGTKNSEEFVFAICESWIPVYFLDIPLAGMLRTTSRSESENSFFNCFIHRKLTLVEFWLRFDTALECQRQEELKADNASLHTTPKWMTPWAMEKQCSVIYTHEVLNKHVWYLLWSCKLYEPYGIPCRHNIQVLHAEKQNEVPLNYIMKRWEKRSLNFYKELFFDEEGNLLDEKSKDPLEVAMRKKISESCNKFGDLIQMAKNSEQRDGLFYSNLSNLVEPLQNITPAMIVDKQDEYESFLGNKIPTEVDIHPPNDIKSKGRCKRIRKSKEKKIKYFIYQHCSSCTAFLWSCLRYTM</sequence>
<reference evidence="3" key="1">
    <citation type="submission" date="2020-05" db="EMBL/GenBank/DDBJ databases">
        <title>WGS assembly of Panicum virgatum.</title>
        <authorList>
            <person name="Lovell J.T."/>
            <person name="Jenkins J."/>
            <person name="Shu S."/>
            <person name="Juenger T.E."/>
            <person name="Schmutz J."/>
        </authorList>
    </citation>
    <scope>NUCLEOTIDE SEQUENCE</scope>
    <source>
        <strain evidence="3">AP13</strain>
    </source>
</reference>
<protein>
    <recommendedName>
        <fullName evidence="5">Protein FAR1-RELATED SEQUENCE</fullName>
    </recommendedName>
</protein>
<proteinExistence type="predicted"/>